<keyword evidence="1" id="KW-0732">Signal</keyword>
<evidence type="ECO:0000313" key="2">
    <source>
        <dbReference type="EMBL" id="TWP26063.1"/>
    </source>
</evidence>
<keyword evidence="3" id="KW-1185">Reference proteome</keyword>
<comment type="caution">
    <text evidence="2">The sequence shown here is derived from an EMBL/GenBank/DDBJ whole genome shotgun (WGS) entry which is preliminary data.</text>
</comment>
<reference evidence="2 3" key="1">
    <citation type="submission" date="2019-02" db="EMBL/GenBank/DDBJ databases">
        <title>Apibacter muscae sp. nov.: a novel member of the house fly microbiota.</title>
        <authorList>
            <person name="Park R."/>
        </authorList>
    </citation>
    <scope>NUCLEOTIDE SEQUENCE [LARGE SCALE GENOMIC DNA]</scope>
    <source>
        <strain evidence="2 3">AL1</strain>
    </source>
</reference>
<dbReference type="AlphaFoldDB" id="A0A563D7S5"/>
<evidence type="ECO:0000256" key="1">
    <source>
        <dbReference type="SAM" id="SignalP"/>
    </source>
</evidence>
<evidence type="ECO:0000313" key="3">
    <source>
        <dbReference type="Proteomes" id="UP000319499"/>
    </source>
</evidence>
<dbReference type="Gene3D" id="2.60.120.40">
    <property type="match status" value="1"/>
</dbReference>
<feature type="chain" id="PRO_5022002951" description="C1q domain-containing protein" evidence="1">
    <location>
        <begin position="20"/>
        <end position="284"/>
    </location>
</feature>
<dbReference type="Proteomes" id="UP000319499">
    <property type="component" value="Unassembled WGS sequence"/>
</dbReference>
<dbReference type="EMBL" id="SELH01000026">
    <property type="protein sequence ID" value="TWP26063.1"/>
    <property type="molecule type" value="Genomic_DNA"/>
</dbReference>
<evidence type="ECO:0008006" key="4">
    <source>
        <dbReference type="Google" id="ProtNLM"/>
    </source>
</evidence>
<gene>
    <name evidence="2" type="ORF">ETU09_10175</name>
</gene>
<dbReference type="OrthoDB" id="1345111at2"/>
<dbReference type="InterPro" id="IPR008983">
    <property type="entry name" value="Tumour_necrosis_fac-like_dom"/>
</dbReference>
<accession>A0A563D7S5</accession>
<feature type="signal peptide" evidence="1">
    <location>
        <begin position="1"/>
        <end position="19"/>
    </location>
</feature>
<sequence>MFKKLFITHIFIISSILNAQIGVGINTNSPEATLHIKMKENINYSNAISVRSLDQSLKFNLDGLGLLKFGEENSPVPVDVRINSNSSVIKVGNTSLSAEEAQAGALRYKFESEIFECSNGEQWLVLNYDTPPDHLIAVNNFKKVLIPNNVYTKLTGWEVKHESRVGNFINDTYTVPVTGMYILSFSVFTNMIQQPSSSYFKGEWVKIEGGVETPIIQAKNNFISSGVYMLGISCTGTVRLNEGDKIQARVIHNSGDGRYLRVDVNNNAVAERNFNSLSIIRVSE</sequence>
<name>A0A563D7S5_9FLAO</name>
<protein>
    <recommendedName>
        <fullName evidence="4">C1q domain-containing protein</fullName>
    </recommendedName>
</protein>
<dbReference type="RefSeq" id="WP_146293472.1">
    <property type="nucleotide sequence ID" value="NZ_SELH01000026.1"/>
</dbReference>
<proteinExistence type="predicted"/>
<organism evidence="2 3">
    <name type="scientific">Apibacter muscae</name>
    <dbReference type="NCBI Taxonomy" id="2509004"/>
    <lineage>
        <taxon>Bacteria</taxon>
        <taxon>Pseudomonadati</taxon>
        <taxon>Bacteroidota</taxon>
        <taxon>Flavobacteriia</taxon>
        <taxon>Flavobacteriales</taxon>
        <taxon>Weeksellaceae</taxon>
        <taxon>Apibacter</taxon>
    </lineage>
</organism>